<gene>
    <name evidence="2" type="ORF">PACLA_8A029255</name>
</gene>
<dbReference type="PANTHER" id="PTHR46880:SF9">
    <property type="entry name" value="ZINC FINGER PROTEIN 862"/>
    <property type="match status" value="1"/>
</dbReference>
<dbReference type="Proteomes" id="UP001152795">
    <property type="component" value="Unassembled WGS sequence"/>
</dbReference>
<dbReference type="OrthoDB" id="10060990at2759"/>
<evidence type="ECO:0000256" key="1">
    <source>
        <dbReference type="SAM" id="MobiDB-lite"/>
    </source>
</evidence>
<feature type="compositionally biased region" description="Basic residues" evidence="1">
    <location>
        <begin position="731"/>
        <end position="742"/>
    </location>
</feature>
<protein>
    <submittedName>
        <fullName evidence="2">Uncharacterized protein</fullName>
    </submittedName>
</protein>
<dbReference type="PANTHER" id="PTHR46880">
    <property type="entry name" value="RAS-ASSOCIATING DOMAIN-CONTAINING PROTEIN"/>
    <property type="match status" value="1"/>
</dbReference>
<feature type="compositionally biased region" description="Low complexity" evidence="1">
    <location>
        <begin position="746"/>
        <end position="761"/>
    </location>
</feature>
<comment type="caution">
    <text evidence="2">The sequence shown here is derived from an EMBL/GenBank/DDBJ whole genome shotgun (WGS) entry which is preliminary data.</text>
</comment>
<evidence type="ECO:0000313" key="2">
    <source>
        <dbReference type="EMBL" id="CAB3980959.1"/>
    </source>
</evidence>
<keyword evidence="3" id="KW-1185">Reference proteome</keyword>
<organism evidence="2 3">
    <name type="scientific">Paramuricea clavata</name>
    <name type="common">Red gorgonian</name>
    <name type="synonym">Violescent sea-whip</name>
    <dbReference type="NCBI Taxonomy" id="317549"/>
    <lineage>
        <taxon>Eukaryota</taxon>
        <taxon>Metazoa</taxon>
        <taxon>Cnidaria</taxon>
        <taxon>Anthozoa</taxon>
        <taxon>Octocorallia</taxon>
        <taxon>Malacalcyonacea</taxon>
        <taxon>Plexauridae</taxon>
        <taxon>Paramuricea</taxon>
    </lineage>
</organism>
<sequence length="798" mass="91130">MVKKATVEKWGFDEIQVTSNDDGEAIEVKCIICTEYYQSDEDGKKVLSKLTGVVKSLVNKWIQGTTTIKKNNANDHLKAQYHVNAVRKLKEKAEQKCDEVDISEAEKLAAEKQPSQSSILTNVRKLNVMQREQLLKKFQLVHFVATKNLSFQMYEQFVKFERDTHKVDVGNAYLTDRSGREMLVHLSRALLQRNVIDPLNTGARLYFSLLYDGSSSAKTNDEKELYVIKTCDKGRPSFDVLSLQEPASVDTVGLKVAMDKAVDEAKLTIPRKHHEVGVGSDGTSANKRLYLLEKEDVGDHLVFIWCSSHKLDLAVKDAFKNVILDSEAQRQLENEYYLFKKATLKWRLFKRYAEIEGKRAHRYKRPVGTRWLHHQQIAIDTHLRNLKTMLSFSNEQIELPYNQTMKKEKERLEGVRREASSIKLLIYQAVKRDVIAYLVPCSLTLEKIDLIMPEAITAIETAQKTVEKLHKKVEELGDQAFLAEDLLPTLNKEIHPELQENQEAPVPRQTRTRGQEPDADTPITFGLYTMHGDVSRAMVQVANCIERTLASLSMYLEDRMNNITTNPLYTAAATLLDTKSYSLKLEVDVKTAAHTLEEHFEGVLSANGFDGRRLDIEIETCFSHVTRFLSSTTPMKAWESLFGLKQKLRIGNILQIVERFALFFPCPTQRMVRNDRKSLNNQSMEAVLRVRNRKVITTCDFENAMELFLTEFPNGEIRSSKRRLDGYMSTHPRKKRTPRDKRKGLDLNLSSSNSEADSDSSQGNNKIRVQPGEDLDHGYGEVEVSSDDCSSSDNDLDY</sequence>
<accession>A0A6S7FX84</accession>
<reference evidence="2" key="1">
    <citation type="submission" date="2020-04" db="EMBL/GenBank/DDBJ databases">
        <authorList>
            <person name="Alioto T."/>
            <person name="Alioto T."/>
            <person name="Gomez Garrido J."/>
        </authorList>
    </citation>
    <scope>NUCLEOTIDE SEQUENCE</scope>
    <source>
        <strain evidence="2">A484AB</strain>
    </source>
</reference>
<evidence type="ECO:0000313" key="3">
    <source>
        <dbReference type="Proteomes" id="UP001152795"/>
    </source>
</evidence>
<proteinExistence type="predicted"/>
<feature type="region of interest" description="Disordered" evidence="1">
    <location>
        <begin position="497"/>
        <end position="521"/>
    </location>
</feature>
<name>A0A6S7FX84_PARCT</name>
<dbReference type="EMBL" id="CACRXK020000340">
    <property type="protein sequence ID" value="CAB3980959.1"/>
    <property type="molecule type" value="Genomic_DNA"/>
</dbReference>
<feature type="compositionally biased region" description="Low complexity" evidence="1">
    <location>
        <begin position="787"/>
        <end position="798"/>
    </location>
</feature>
<dbReference type="AlphaFoldDB" id="A0A6S7FX84"/>
<feature type="region of interest" description="Disordered" evidence="1">
    <location>
        <begin position="723"/>
        <end position="798"/>
    </location>
</feature>